<proteinExistence type="inferred from homology"/>
<evidence type="ECO:0000256" key="3">
    <source>
        <dbReference type="ARBA" id="ARBA00000934"/>
    </source>
</evidence>
<reference evidence="32" key="3">
    <citation type="submission" date="2025-09" db="UniProtKB">
        <authorList>
            <consortium name="Ensembl"/>
        </authorList>
    </citation>
    <scope>IDENTIFICATION</scope>
    <source>
        <strain evidence="32">Guanapo</strain>
    </source>
</reference>
<keyword evidence="17" id="KW-0130">Cell adhesion</keyword>
<dbReference type="GO" id="GO:0042953">
    <property type="term" value="P:lipoprotein transport"/>
    <property type="evidence" value="ECO:0007669"/>
    <property type="project" value="TreeGrafter"/>
</dbReference>
<evidence type="ECO:0000256" key="29">
    <source>
        <dbReference type="ARBA" id="ARBA00031821"/>
    </source>
</evidence>
<keyword evidence="26" id="KW-0449">Lipoprotein</keyword>
<keyword evidence="20" id="KW-0445">Lipid transport</keyword>
<protein>
    <recommendedName>
        <fullName evidence="11">Platelet glycoprotein 4</fullName>
    </recommendedName>
    <alternativeName>
        <fullName evidence="31">Glycoprotein IIIb</fullName>
    </alternativeName>
    <alternativeName>
        <fullName evidence="29">PAS IV</fullName>
    </alternativeName>
    <alternativeName>
        <fullName evidence="30">PAS-4</fullName>
    </alternativeName>
    <alternativeName>
        <fullName evidence="28">Platelet glycoprotein IV</fullName>
    </alternativeName>
</protein>
<dbReference type="Proteomes" id="UP000242638">
    <property type="component" value="Unassembled WGS sequence"/>
</dbReference>
<dbReference type="Ensembl" id="ENSPRET00000021537.1">
    <property type="protein sequence ID" value="ENSPREP00000021312.1"/>
    <property type="gene ID" value="ENSPREG00000014409.1"/>
</dbReference>
<sequence>MGCCNRRCGLIAGAVVGALVAVLGGILFPVGDIIIQGTVEKEAVIEPGTTAYENWVAAGAKVYRQFWLFELTNPLEVVEYGATPVVMEKGPYTYM</sequence>
<comment type="catalytic activity">
    <reaction evidence="27">
        <text>tetracosanoate(out) = tetracosanoate(in)</text>
        <dbReference type="Rhea" id="RHEA:45260"/>
        <dbReference type="ChEBI" id="CHEBI:31014"/>
    </reaction>
    <physiologicalReaction direction="left-to-right" evidence="27">
        <dbReference type="Rhea" id="RHEA:45261"/>
    </physiologicalReaction>
</comment>
<keyword evidence="23" id="KW-1015">Disulfide bond</keyword>
<keyword evidence="14" id="KW-1017">Isopeptide bond</keyword>
<evidence type="ECO:0000256" key="21">
    <source>
        <dbReference type="ARBA" id="ARBA00023136"/>
    </source>
</evidence>
<dbReference type="GO" id="GO:0150094">
    <property type="term" value="P:amyloid-beta clearance by cellular catabolic process"/>
    <property type="evidence" value="ECO:0007669"/>
    <property type="project" value="TreeGrafter"/>
</dbReference>
<dbReference type="STRING" id="8081.ENSPREP00000021312"/>
<evidence type="ECO:0000256" key="17">
    <source>
        <dbReference type="ARBA" id="ARBA00022889"/>
    </source>
</evidence>
<evidence type="ECO:0000256" key="24">
    <source>
        <dbReference type="ARBA" id="ARBA00023170"/>
    </source>
</evidence>
<evidence type="ECO:0000256" key="8">
    <source>
        <dbReference type="ARBA" id="ARBA00004555"/>
    </source>
</evidence>
<dbReference type="GO" id="GO:0019915">
    <property type="term" value="P:lipid storage"/>
    <property type="evidence" value="ECO:0007669"/>
    <property type="project" value="TreeGrafter"/>
</dbReference>
<evidence type="ECO:0000256" key="16">
    <source>
        <dbReference type="ARBA" id="ARBA00022843"/>
    </source>
</evidence>
<keyword evidence="21" id="KW-0472">Membrane</keyword>
<keyword evidence="12" id="KW-0813">Transport</keyword>
<accession>A0A3P9PHJ1</accession>
<dbReference type="PRINTS" id="PR01610">
    <property type="entry name" value="CD36ANTIGEN"/>
</dbReference>
<evidence type="ECO:0000256" key="5">
    <source>
        <dbReference type="ARBA" id="ARBA00001892"/>
    </source>
</evidence>
<evidence type="ECO:0000256" key="15">
    <source>
        <dbReference type="ARBA" id="ARBA00022692"/>
    </source>
</evidence>
<keyword evidence="15" id="KW-0812">Transmembrane</keyword>
<evidence type="ECO:0000256" key="30">
    <source>
        <dbReference type="ARBA" id="ARBA00032188"/>
    </source>
</evidence>
<dbReference type="GO" id="GO:0005901">
    <property type="term" value="C:caveola"/>
    <property type="evidence" value="ECO:0007669"/>
    <property type="project" value="TreeGrafter"/>
</dbReference>
<evidence type="ECO:0000256" key="12">
    <source>
        <dbReference type="ARBA" id="ARBA00022448"/>
    </source>
</evidence>
<keyword evidence="16" id="KW-0832">Ubl conjugation</keyword>
<evidence type="ECO:0000256" key="23">
    <source>
        <dbReference type="ARBA" id="ARBA00023157"/>
    </source>
</evidence>
<evidence type="ECO:0000313" key="32">
    <source>
        <dbReference type="Ensembl" id="ENSPREP00000021312.1"/>
    </source>
</evidence>
<keyword evidence="22" id="KW-0564">Palmitate</keyword>
<name>A0A3P9PHJ1_POERE</name>
<comment type="catalytic activity">
    <reaction evidence="2">
        <text>(9Z)-octadecenoate(out) = (9Z)-octadecenoate(in)</text>
        <dbReference type="Rhea" id="RHEA:33655"/>
        <dbReference type="ChEBI" id="CHEBI:30823"/>
    </reaction>
    <physiologicalReaction direction="left-to-right" evidence="2">
        <dbReference type="Rhea" id="RHEA:33656"/>
    </physiologicalReaction>
</comment>
<dbReference type="GO" id="GO:0009986">
    <property type="term" value="C:cell surface"/>
    <property type="evidence" value="ECO:0007669"/>
    <property type="project" value="TreeGrafter"/>
</dbReference>
<dbReference type="GeneTree" id="ENSGT00940000153372"/>
<dbReference type="GO" id="GO:0007155">
    <property type="term" value="P:cell adhesion"/>
    <property type="evidence" value="ECO:0007669"/>
    <property type="project" value="UniProtKB-KW"/>
</dbReference>
<comment type="catalytic activity">
    <reaction evidence="1">
        <text>(9Z,12Z)-octadecadienoate(out) = (9Z,12Z)-octadecadienoate(in)</text>
        <dbReference type="Rhea" id="RHEA:45264"/>
        <dbReference type="ChEBI" id="CHEBI:30245"/>
    </reaction>
    <physiologicalReaction direction="left-to-right" evidence="1">
        <dbReference type="Rhea" id="RHEA:45265"/>
    </physiologicalReaction>
</comment>
<comment type="catalytic activity">
    <reaction evidence="5">
        <text>butanoate(out) = butanoate(in)</text>
        <dbReference type="Rhea" id="RHEA:45248"/>
        <dbReference type="ChEBI" id="CHEBI:17968"/>
    </reaction>
    <physiologicalReaction direction="left-to-right" evidence="5">
        <dbReference type="Rhea" id="RHEA:45249"/>
    </physiologicalReaction>
</comment>
<evidence type="ECO:0000256" key="11">
    <source>
        <dbReference type="ARBA" id="ARBA00020772"/>
    </source>
</evidence>
<evidence type="ECO:0000256" key="19">
    <source>
        <dbReference type="ARBA" id="ARBA00023034"/>
    </source>
</evidence>
<comment type="catalytic activity">
    <reaction evidence="3">
        <text>hexadecanoate(out) = hexadecanoate(in)</text>
        <dbReference type="Rhea" id="RHEA:45256"/>
        <dbReference type="ChEBI" id="CHEBI:7896"/>
    </reaction>
    <physiologicalReaction direction="left-to-right" evidence="3">
        <dbReference type="Rhea" id="RHEA:45257"/>
    </physiologicalReaction>
</comment>
<dbReference type="GO" id="GO:0006898">
    <property type="term" value="P:receptor-mediated endocytosis"/>
    <property type="evidence" value="ECO:0007669"/>
    <property type="project" value="TreeGrafter"/>
</dbReference>
<evidence type="ECO:0000256" key="7">
    <source>
        <dbReference type="ARBA" id="ARBA00004285"/>
    </source>
</evidence>
<keyword evidence="24" id="KW-0675">Receptor</keyword>
<dbReference type="InterPro" id="IPR002159">
    <property type="entry name" value="CD36_fam"/>
</dbReference>
<keyword evidence="18" id="KW-1133">Transmembrane helix</keyword>
<evidence type="ECO:0000256" key="27">
    <source>
        <dbReference type="ARBA" id="ARBA00023949"/>
    </source>
</evidence>
<evidence type="ECO:0000256" key="20">
    <source>
        <dbReference type="ARBA" id="ARBA00023055"/>
    </source>
</evidence>
<evidence type="ECO:0000313" key="33">
    <source>
        <dbReference type="Proteomes" id="UP000242638"/>
    </source>
</evidence>
<evidence type="ECO:0000256" key="25">
    <source>
        <dbReference type="ARBA" id="ARBA00023180"/>
    </source>
</evidence>
<dbReference type="Bgee" id="ENSPREG00000014409">
    <property type="expression patterns" value="Expressed in head"/>
</dbReference>
<reference evidence="32" key="2">
    <citation type="submission" date="2025-08" db="UniProtKB">
        <authorList>
            <consortium name="Ensembl"/>
        </authorList>
    </citation>
    <scope>IDENTIFICATION</scope>
    <source>
        <strain evidence="32">Guanapo</strain>
    </source>
</reference>
<evidence type="ECO:0000256" key="13">
    <source>
        <dbReference type="ARBA" id="ARBA00022475"/>
    </source>
</evidence>
<dbReference type="GO" id="GO:0044539">
    <property type="term" value="P:long-chain fatty acid import into cell"/>
    <property type="evidence" value="ECO:0007669"/>
    <property type="project" value="TreeGrafter"/>
</dbReference>
<evidence type="ECO:0000256" key="26">
    <source>
        <dbReference type="ARBA" id="ARBA00023288"/>
    </source>
</evidence>
<organism evidence="32 33">
    <name type="scientific">Poecilia reticulata</name>
    <name type="common">Guppy</name>
    <name type="synonym">Acanthophacelus reticulatus</name>
    <dbReference type="NCBI Taxonomy" id="8081"/>
    <lineage>
        <taxon>Eukaryota</taxon>
        <taxon>Metazoa</taxon>
        <taxon>Chordata</taxon>
        <taxon>Craniata</taxon>
        <taxon>Vertebrata</taxon>
        <taxon>Euteleostomi</taxon>
        <taxon>Actinopterygii</taxon>
        <taxon>Neopterygii</taxon>
        <taxon>Teleostei</taxon>
        <taxon>Neoteleostei</taxon>
        <taxon>Acanthomorphata</taxon>
        <taxon>Ovalentaria</taxon>
        <taxon>Atherinomorphae</taxon>
        <taxon>Cyprinodontiformes</taxon>
        <taxon>Poeciliidae</taxon>
        <taxon>Poeciliinae</taxon>
        <taxon>Poecilia</taxon>
    </lineage>
</organism>
<comment type="similarity">
    <text evidence="10">Belongs to the CD36 family.</text>
</comment>
<evidence type="ECO:0000256" key="9">
    <source>
        <dbReference type="ARBA" id="ARBA00004651"/>
    </source>
</evidence>
<keyword evidence="33" id="KW-1185">Reference proteome</keyword>
<dbReference type="GO" id="GO:0005044">
    <property type="term" value="F:scavenger receptor activity"/>
    <property type="evidence" value="ECO:0007669"/>
    <property type="project" value="TreeGrafter"/>
</dbReference>
<evidence type="ECO:0000256" key="6">
    <source>
        <dbReference type="ARBA" id="ARBA00004221"/>
    </source>
</evidence>
<dbReference type="PRINTS" id="PR01609">
    <property type="entry name" value="CD36FAMILY"/>
</dbReference>
<keyword evidence="25" id="KW-0325">Glycoprotein</keyword>
<dbReference type="GO" id="GO:0030169">
    <property type="term" value="F:low-density lipoprotein particle binding"/>
    <property type="evidence" value="ECO:0007669"/>
    <property type="project" value="TreeGrafter"/>
</dbReference>
<dbReference type="GO" id="GO:0016324">
    <property type="term" value="C:apical plasma membrane"/>
    <property type="evidence" value="ECO:0007669"/>
    <property type="project" value="UniProtKB-SubCell"/>
</dbReference>
<evidence type="ECO:0000256" key="4">
    <source>
        <dbReference type="ARBA" id="ARBA00000996"/>
    </source>
</evidence>
<comment type="catalytic activity">
    <reaction evidence="4">
        <text>tetradecanoate(out) = tetradecanoate(in)</text>
        <dbReference type="Rhea" id="RHEA:45252"/>
        <dbReference type="ChEBI" id="CHEBI:30807"/>
    </reaction>
    <physiologicalReaction direction="left-to-right" evidence="4">
        <dbReference type="Rhea" id="RHEA:45253"/>
    </physiologicalReaction>
</comment>
<dbReference type="OMA" id="ETWNSTG"/>
<evidence type="ECO:0000256" key="1">
    <source>
        <dbReference type="ARBA" id="ARBA00000542"/>
    </source>
</evidence>
<evidence type="ECO:0000256" key="28">
    <source>
        <dbReference type="ARBA" id="ARBA00029966"/>
    </source>
</evidence>
<comment type="subcellular location">
    <subcellularLocation>
        <location evidence="6">Apical cell membrane</location>
    </subcellularLocation>
    <subcellularLocation>
        <location evidence="9">Cell membrane</location>
        <topology evidence="9">Multi-pass membrane protein</topology>
    </subcellularLocation>
    <subcellularLocation>
        <location evidence="8">Golgi apparatus</location>
    </subcellularLocation>
    <subcellularLocation>
        <location evidence="7">Membrane raft</location>
    </subcellularLocation>
</comment>
<dbReference type="GO" id="GO:0005794">
    <property type="term" value="C:Golgi apparatus"/>
    <property type="evidence" value="ECO:0007669"/>
    <property type="project" value="UniProtKB-SubCell"/>
</dbReference>
<evidence type="ECO:0000256" key="14">
    <source>
        <dbReference type="ARBA" id="ARBA00022499"/>
    </source>
</evidence>
<keyword evidence="19" id="KW-0333">Golgi apparatus</keyword>
<dbReference type="PANTHER" id="PTHR11923:SF12">
    <property type="entry name" value="PLATELET GLYCOPROTEIN 4"/>
    <property type="match status" value="1"/>
</dbReference>
<dbReference type="GO" id="GO:0005041">
    <property type="term" value="F:low-density lipoprotein particle receptor activity"/>
    <property type="evidence" value="ECO:0007669"/>
    <property type="project" value="TreeGrafter"/>
</dbReference>
<keyword evidence="13" id="KW-1003">Cell membrane</keyword>
<evidence type="ECO:0000256" key="10">
    <source>
        <dbReference type="ARBA" id="ARBA00010532"/>
    </source>
</evidence>
<evidence type="ECO:0000256" key="22">
    <source>
        <dbReference type="ARBA" id="ARBA00023139"/>
    </source>
</evidence>
<dbReference type="InterPro" id="IPR005428">
    <property type="entry name" value="CD36/SCARB1/SNMP1"/>
</dbReference>
<dbReference type="AlphaFoldDB" id="A0A3P9PHJ1"/>
<reference evidence="33" key="1">
    <citation type="submission" date="2013-11" db="EMBL/GenBank/DDBJ databases">
        <title>The genomic landscape of the Guanapo guppy.</title>
        <authorList>
            <person name="Kuenstner A."/>
            <person name="Dreyer C."/>
        </authorList>
    </citation>
    <scope>NUCLEOTIDE SEQUENCE</scope>
    <source>
        <strain evidence="33">Guanapo</strain>
    </source>
</reference>
<evidence type="ECO:0000256" key="2">
    <source>
        <dbReference type="ARBA" id="ARBA00000626"/>
    </source>
</evidence>
<dbReference type="GO" id="GO:0034383">
    <property type="term" value="P:low-density lipoprotein particle clearance"/>
    <property type="evidence" value="ECO:0007669"/>
    <property type="project" value="TreeGrafter"/>
</dbReference>
<evidence type="ECO:0000256" key="18">
    <source>
        <dbReference type="ARBA" id="ARBA00022989"/>
    </source>
</evidence>
<dbReference type="Pfam" id="PF01130">
    <property type="entry name" value="CD36"/>
    <property type="match status" value="1"/>
</dbReference>
<evidence type="ECO:0000256" key="31">
    <source>
        <dbReference type="ARBA" id="ARBA00032780"/>
    </source>
</evidence>
<dbReference type="PANTHER" id="PTHR11923">
    <property type="entry name" value="SCAVENGER RECEPTOR CLASS B TYPE-1 SR-B1"/>
    <property type="match status" value="1"/>
</dbReference>